<proteinExistence type="inferred from homology"/>
<dbReference type="OrthoDB" id="8715249at2"/>
<keyword evidence="7" id="KW-1185">Reference proteome</keyword>
<dbReference type="GO" id="GO:0003700">
    <property type="term" value="F:DNA-binding transcription factor activity"/>
    <property type="evidence" value="ECO:0007669"/>
    <property type="project" value="InterPro"/>
</dbReference>
<dbReference type="InterPro" id="IPR005119">
    <property type="entry name" value="LysR_subst-bd"/>
</dbReference>
<dbReference type="InterPro" id="IPR036390">
    <property type="entry name" value="WH_DNA-bd_sf"/>
</dbReference>
<dbReference type="Pfam" id="PF03466">
    <property type="entry name" value="LysR_substrate"/>
    <property type="match status" value="1"/>
</dbReference>
<evidence type="ECO:0000256" key="1">
    <source>
        <dbReference type="ARBA" id="ARBA00009437"/>
    </source>
</evidence>
<dbReference type="Gene3D" id="3.40.190.10">
    <property type="entry name" value="Periplasmic binding protein-like II"/>
    <property type="match status" value="2"/>
</dbReference>
<reference evidence="6 7" key="1">
    <citation type="submission" date="2018-07" db="EMBL/GenBank/DDBJ databases">
        <title>Genomic Encyclopedia of Type Strains, Phase IV (KMG-IV): sequencing the most valuable type-strain genomes for metagenomic binning, comparative biology and taxonomic classification.</title>
        <authorList>
            <person name="Goeker M."/>
        </authorList>
    </citation>
    <scope>NUCLEOTIDE SEQUENCE [LARGE SCALE GENOMIC DNA]</scope>
    <source>
        <strain evidence="6 7">DSM 21352</strain>
    </source>
</reference>
<comment type="caution">
    <text evidence="6">The sequence shown here is derived from an EMBL/GenBank/DDBJ whole genome shotgun (WGS) entry which is preliminary data.</text>
</comment>
<dbReference type="PANTHER" id="PTHR30126">
    <property type="entry name" value="HTH-TYPE TRANSCRIPTIONAL REGULATOR"/>
    <property type="match status" value="1"/>
</dbReference>
<evidence type="ECO:0000259" key="5">
    <source>
        <dbReference type="PROSITE" id="PS50931"/>
    </source>
</evidence>
<protein>
    <submittedName>
        <fullName evidence="6">DNA-binding transcriptional LysR family regulator</fullName>
    </submittedName>
</protein>
<keyword evidence="2" id="KW-0805">Transcription regulation</keyword>
<dbReference type="RefSeq" id="WP_017758618.1">
    <property type="nucleotide sequence ID" value="NZ_QQAV01000001.1"/>
</dbReference>
<dbReference type="EMBL" id="QQAV01000001">
    <property type="protein sequence ID" value="RDI28369.1"/>
    <property type="molecule type" value="Genomic_DNA"/>
</dbReference>
<evidence type="ECO:0000256" key="3">
    <source>
        <dbReference type="ARBA" id="ARBA00023125"/>
    </source>
</evidence>
<dbReference type="SUPFAM" id="SSF46785">
    <property type="entry name" value="Winged helix' DNA-binding domain"/>
    <property type="match status" value="1"/>
</dbReference>
<name>A0A370FPU2_9BURK</name>
<evidence type="ECO:0000313" key="7">
    <source>
        <dbReference type="Proteomes" id="UP000255265"/>
    </source>
</evidence>
<dbReference type="Proteomes" id="UP000255265">
    <property type="component" value="Unassembled WGS sequence"/>
</dbReference>
<keyword evidence="4" id="KW-0804">Transcription</keyword>
<keyword evidence="3 6" id="KW-0238">DNA-binding</keyword>
<dbReference type="SUPFAM" id="SSF53850">
    <property type="entry name" value="Periplasmic binding protein-like II"/>
    <property type="match status" value="1"/>
</dbReference>
<feature type="domain" description="HTH lysR-type" evidence="5">
    <location>
        <begin position="1"/>
        <end position="58"/>
    </location>
</feature>
<dbReference type="PROSITE" id="PS50931">
    <property type="entry name" value="HTH_LYSR"/>
    <property type="match status" value="1"/>
</dbReference>
<dbReference type="PANTHER" id="PTHR30126:SF2">
    <property type="entry name" value="HTH-TYPE TRANSCRIPTIONAL REGULATOR YJIE"/>
    <property type="match status" value="1"/>
</dbReference>
<evidence type="ECO:0000313" key="6">
    <source>
        <dbReference type="EMBL" id="RDI28369.1"/>
    </source>
</evidence>
<sequence>MQIKWLEDLVALAQTRSFTRAAELRHVTHPAFGRRIRDLERWAGAPLVARGGSPVTLTPAGERLLIHARQMVDGLAAAQRELRGGTSAGQPVFTLGTGRTLARTIAADWLWRVRGLTAEAMVHVRTGAMADALHRLEHGEIDFMLSYHHPLIALRLRPAQHLQHTVAHDRLVAVSRAQASGQPMFRLDGSRPAPFLAYARTLALGHLVSDHLANHAQAPRLRQVLEADSADALLEYVRKGLGVAWLPWSLAVGACQEKKIVPLGGKAMEIGFEVRMVRDKRRLSALAERLWEAVVPV</sequence>
<accession>A0A370FPU2</accession>
<evidence type="ECO:0000256" key="4">
    <source>
        <dbReference type="ARBA" id="ARBA00023163"/>
    </source>
</evidence>
<dbReference type="InterPro" id="IPR000847">
    <property type="entry name" value="LysR_HTH_N"/>
</dbReference>
<gene>
    <name evidence="6" type="ORF">DFR41_101122</name>
</gene>
<organism evidence="6 7">
    <name type="scientific">Pseudacidovorax intermedius</name>
    <dbReference type="NCBI Taxonomy" id="433924"/>
    <lineage>
        <taxon>Bacteria</taxon>
        <taxon>Pseudomonadati</taxon>
        <taxon>Pseudomonadota</taxon>
        <taxon>Betaproteobacteria</taxon>
        <taxon>Burkholderiales</taxon>
        <taxon>Comamonadaceae</taxon>
        <taxon>Pseudacidovorax</taxon>
    </lineage>
</organism>
<dbReference type="AlphaFoldDB" id="A0A370FPU2"/>
<dbReference type="Gene3D" id="1.10.10.10">
    <property type="entry name" value="Winged helix-like DNA-binding domain superfamily/Winged helix DNA-binding domain"/>
    <property type="match status" value="1"/>
</dbReference>
<dbReference type="GO" id="GO:0000976">
    <property type="term" value="F:transcription cis-regulatory region binding"/>
    <property type="evidence" value="ECO:0007669"/>
    <property type="project" value="TreeGrafter"/>
</dbReference>
<evidence type="ECO:0000256" key="2">
    <source>
        <dbReference type="ARBA" id="ARBA00023015"/>
    </source>
</evidence>
<dbReference type="Pfam" id="PF00126">
    <property type="entry name" value="HTH_1"/>
    <property type="match status" value="1"/>
</dbReference>
<dbReference type="InterPro" id="IPR036388">
    <property type="entry name" value="WH-like_DNA-bd_sf"/>
</dbReference>
<comment type="similarity">
    <text evidence="1">Belongs to the LysR transcriptional regulatory family.</text>
</comment>